<dbReference type="PANTHER" id="PTHR47174">
    <property type="entry name" value="BRIDGING INTEGRATOR 3"/>
    <property type="match status" value="1"/>
</dbReference>
<dbReference type="STRING" id="356882.A0A423X355"/>
<name>A0A423X355_9PEZI</name>
<evidence type="ECO:0008006" key="9">
    <source>
        <dbReference type="Google" id="ProtNLM"/>
    </source>
</evidence>
<dbReference type="PROSITE" id="PS50002">
    <property type="entry name" value="SH3"/>
    <property type="match status" value="1"/>
</dbReference>
<dbReference type="CDD" id="cd07599">
    <property type="entry name" value="BAR_Rvs167p"/>
    <property type="match status" value="1"/>
</dbReference>
<feature type="region of interest" description="Disordered" evidence="4">
    <location>
        <begin position="587"/>
        <end position="622"/>
    </location>
</feature>
<accession>A0A423X355</accession>
<dbReference type="Gene3D" id="2.30.30.40">
    <property type="entry name" value="SH3 Domains"/>
    <property type="match status" value="1"/>
</dbReference>
<feature type="compositionally biased region" description="Low complexity" evidence="4">
    <location>
        <begin position="991"/>
        <end position="1000"/>
    </location>
</feature>
<feature type="compositionally biased region" description="Low complexity" evidence="4">
    <location>
        <begin position="320"/>
        <end position="332"/>
    </location>
</feature>
<dbReference type="OrthoDB" id="10255128at2759"/>
<feature type="compositionally biased region" description="Low complexity" evidence="4">
    <location>
        <begin position="398"/>
        <end position="414"/>
    </location>
</feature>
<feature type="region of interest" description="Disordered" evidence="4">
    <location>
        <begin position="865"/>
        <end position="886"/>
    </location>
</feature>
<keyword evidence="1 2" id="KW-0728">SH3 domain</keyword>
<comment type="caution">
    <text evidence="7">The sequence shown here is derived from an EMBL/GenBank/DDBJ whole genome shotgun (WGS) entry which is preliminary data.</text>
</comment>
<evidence type="ECO:0000313" key="8">
    <source>
        <dbReference type="Proteomes" id="UP000283895"/>
    </source>
</evidence>
<sequence length="1272" mass="136196">MHSMQRKFGRLMNKSPGDNAKVSVLLNDYEDADRVLAKIIESAKSWQESWITLVNSQFDIADVYANLYDPIVGATDGHGRPSAQTPELQLHRTFKLKEAYADLRTELSVEINSIEERIIRAGNDGRQSIAPIRKTIKKREDKRFDVERTQEKVHKLHRKTCRTPKEESQLAKAEGELATLTEEFEIADSHLRETLPPIVQAAFSLVPPLLCVHVLIQNRLLGLYYTVLHGYCEDNGFPSPAPPMDDVIAQWASDFQPGKREVEALPLIARGRGIREPLNLNNEDQPGNRLAAPPSPYNAGVRRTSSGLIPGSNGGRGRIPSSGSTGTSATSPMPSPQPSPRIGPRPDLKSPNYGETLRPTDFTTASDLGRSPDSVSPSQLRRTSATDYFGSRPPPSPASTIASSYSQSSNSAAAAKKKKPPPPPPKRIPSAKLEEFVIAQYDFVGQGAGDLSFREGDRIKIVKKTQTDQDWWTGELGGRKAMTSSMSRTSSNGSLAGFSVYQPDLGAPLQFFPAVGTKELEQLIDAYLPGPASAQDKRISISLDFFDHSGQTGENFKYYSVYTPVATPESAQSLNVSPVISDLSFYSSPSQSSTPAAGVAAKKTRVTSRKPAPKQEKSDFSQLPGMKILTKDGTDVTNSVSRGCKSKEQRDHAHLMRILKACDACKKKKIRCDPSHKKRAASQMEPESKSEAAKPMKKTKKTVSAPMAERTASNSTSAGTSFQMDDIGLSAEFSAPLDESWEQFLTFNDEPTAAAIPQDFYGAIPQEFDFFFGAENTNNFSPSASGSSVSPIQPVTPVSSGVIPQIDDFAVFGHDRPLAFLQSEDNSLEPGLPYLSPAGQHGSNYVDFNLFSPSSSFIDEEPKLLKSGGRRSASTSPTQSAGSLNAPASSTALLDDQEWRFDQSHFTLSPGRSEWLVPCGQISTRQIATDEGELGFYGSSLPYHANDAGQGTIRSVDAVARPQGLPSMSRNSQVATAAQRGESPLGRTGVSSSSAASSSAPMLSQTVIPHVSRQDIIPESTGHAHISSQTELQVVDAGRRHPGRSTTHAALPLSATFTEATTTSSSSSLSRVSLPVSSPTGGLQSLNNLLEAGSPSHPSEPAVAGNGLNRAAQGLPSGAGSNNVNAALPVHGLGELSQGLLRPAANTPLRLLEMLIAGGALLSTPPVRQLLLSSTSSQLVAFGLVSLLMVMVMSNLLMQTQTPILADQPIIPMILLSLLSTVSAHQRPGAKHSGGAIGDSIRSKSRSIASTCQRSRPSGSSFIARVPVLSCA</sequence>
<dbReference type="InterPro" id="IPR001452">
    <property type="entry name" value="SH3_domain"/>
</dbReference>
<dbReference type="GO" id="GO:0008289">
    <property type="term" value="F:lipid binding"/>
    <property type="evidence" value="ECO:0007669"/>
    <property type="project" value="TreeGrafter"/>
</dbReference>
<feature type="compositionally biased region" description="Basic residues" evidence="4">
    <location>
        <begin position="602"/>
        <end position="612"/>
    </location>
</feature>
<evidence type="ECO:0000259" key="6">
    <source>
        <dbReference type="PROSITE" id="PS51021"/>
    </source>
</evidence>
<dbReference type="GO" id="GO:0031097">
    <property type="term" value="C:medial cortex"/>
    <property type="evidence" value="ECO:0007669"/>
    <property type="project" value="TreeGrafter"/>
</dbReference>
<dbReference type="Pfam" id="PF00018">
    <property type="entry name" value="SH3_1"/>
    <property type="match status" value="1"/>
</dbReference>
<dbReference type="GO" id="GO:0043332">
    <property type="term" value="C:mating projection tip"/>
    <property type="evidence" value="ECO:0007669"/>
    <property type="project" value="TreeGrafter"/>
</dbReference>
<feature type="region of interest" description="Disordered" evidence="4">
    <location>
        <begin position="673"/>
        <end position="721"/>
    </location>
</feature>
<feature type="compositionally biased region" description="Polar residues" evidence="4">
    <location>
        <begin position="966"/>
        <end position="976"/>
    </location>
</feature>
<evidence type="ECO:0000256" key="4">
    <source>
        <dbReference type="SAM" id="MobiDB-lite"/>
    </source>
</evidence>
<dbReference type="InterPro" id="IPR046982">
    <property type="entry name" value="BIN3/RVS161-like"/>
</dbReference>
<feature type="compositionally biased region" description="Polar residues" evidence="4">
    <location>
        <begin position="872"/>
        <end position="886"/>
    </location>
</feature>
<feature type="compositionally biased region" description="Polar residues" evidence="4">
    <location>
        <begin position="373"/>
        <end position="386"/>
    </location>
</feature>
<dbReference type="GO" id="GO:0097320">
    <property type="term" value="P:plasma membrane tubulation"/>
    <property type="evidence" value="ECO:0007669"/>
    <property type="project" value="TreeGrafter"/>
</dbReference>
<dbReference type="Proteomes" id="UP000283895">
    <property type="component" value="Unassembled WGS sequence"/>
</dbReference>
<dbReference type="SUPFAM" id="SSF50044">
    <property type="entry name" value="SH3-domain"/>
    <property type="match status" value="1"/>
</dbReference>
<feature type="domain" description="SH3" evidence="5">
    <location>
        <begin position="432"/>
        <end position="493"/>
    </location>
</feature>
<dbReference type="SUPFAM" id="SSF103657">
    <property type="entry name" value="BAR/IMD domain-like"/>
    <property type="match status" value="1"/>
</dbReference>
<dbReference type="InterPro" id="IPR004148">
    <property type="entry name" value="BAR_dom"/>
</dbReference>
<feature type="region of interest" description="Disordered" evidence="4">
    <location>
        <begin position="277"/>
        <end position="429"/>
    </location>
</feature>
<proteinExistence type="predicted"/>
<dbReference type="InterPro" id="IPR036028">
    <property type="entry name" value="SH3-like_dom_sf"/>
</dbReference>
<evidence type="ECO:0000313" key="7">
    <source>
        <dbReference type="EMBL" id="ROW10222.1"/>
    </source>
</evidence>
<organism evidence="7 8">
    <name type="scientific">Cytospora schulzeri</name>
    <dbReference type="NCBI Taxonomy" id="448051"/>
    <lineage>
        <taxon>Eukaryota</taxon>
        <taxon>Fungi</taxon>
        <taxon>Dikarya</taxon>
        <taxon>Ascomycota</taxon>
        <taxon>Pezizomycotina</taxon>
        <taxon>Sordariomycetes</taxon>
        <taxon>Sordariomycetidae</taxon>
        <taxon>Diaporthales</taxon>
        <taxon>Cytosporaceae</taxon>
        <taxon>Cytospora</taxon>
    </lineage>
</organism>
<keyword evidence="3" id="KW-0175">Coiled coil</keyword>
<dbReference type="EMBL" id="LKEA01000003">
    <property type="protein sequence ID" value="ROW10222.1"/>
    <property type="molecule type" value="Genomic_DNA"/>
</dbReference>
<dbReference type="SMART" id="SM00326">
    <property type="entry name" value="SH3"/>
    <property type="match status" value="1"/>
</dbReference>
<dbReference type="Gene3D" id="1.20.1270.60">
    <property type="entry name" value="Arfaptin homology (AH) domain/BAR domain"/>
    <property type="match status" value="1"/>
</dbReference>
<feature type="domain" description="BAR" evidence="6">
    <location>
        <begin position="7"/>
        <end position="241"/>
    </location>
</feature>
<evidence type="ECO:0000259" key="5">
    <source>
        <dbReference type="PROSITE" id="PS50002"/>
    </source>
</evidence>
<dbReference type="PANTHER" id="PTHR47174:SF2">
    <property type="entry name" value="SH3 DOMAIN SIGNALLING PROTEIN (AFU_ORTHOLOGUE AFUA_5G07670)"/>
    <property type="match status" value="1"/>
</dbReference>
<feature type="compositionally biased region" description="Polar residues" evidence="4">
    <location>
        <begin position="711"/>
        <end position="721"/>
    </location>
</feature>
<evidence type="ECO:0000256" key="3">
    <source>
        <dbReference type="SAM" id="Coils"/>
    </source>
</evidence>
<dbReference type="PROSITE" id="PS51021">
    <property type="entry name" value="BAR"/>
    <property type="match status" value="1"/>
</dbReference>
<protein>
    <recommendedName>
        <fullName evidence="9">SH3 domain-containing protein</fullName>
    </recommendedName>
</protein>
<feature type="coiled-coil region" evidence="3">
    <location>
        <begin position="163"/>
        <end position="190"/>
    </location>
</feature>
<dbReference type="GO" id="GO:1990528">
    <property type="term" value="C:Rvs161p-Rvs167p complex"/>
    <property type="evidence" value="ECO:0007669"/>
    <property type="project" value="TreeGrafter"/>
</dbReference>
<dbReference type="AlphaFoldDB" id="A0A423X355"/>
<feature type="region of interest" description="Disordered" evidence="4">
    <location>
        <begin position="963"/>
        <end position="1003"/>
    </location>
</feature>
<dbReference type="InterPro" id="IPR027267">
    <property type="entry name" value="AH/BAR_dom_sf"/>
</dbReference>
<reference evidence="7 8" key="1">
    <citation type="submission" date="2015-09" db="EMBL/GenBank/DDBJ databases">
        <title>Host preference determinants of Valsa canker pathogens revealed by comparative genomics.</title>
        <authorList>
            <person name="Yin Z."/>
            <person name="Huang L."/>
        </authorList>
    </citation>
    <scope>NUCLEOTIDE SEQUENCE [LARGE SCALE GENOMIC DNA]</scope>
    <source>
        <strain evidence="7 8">03-1</strain>
    </source>
</reference>
<gene>
    <name evidence="7" type="ORF">VMCG_01756</name>
</gene>
<keyword evidence="8" id="KW-1185">Reference proteome</keyword>
<dbReference type="GO" id="GO:0006897">
    <property type="term" value="P:endocytosis"/>
    <property type="evidence" value="ECO:0007669"/>
    <property type="project" value="InterPro"/>
</dbReference>
<dbReference type="GO" id="GO:0030479">
    <property type="term" value="C:actin cortical patch"/>
    <property type="evidence" value="ECO:0007669"/>
    <property type="project" value="TreeGrafter"/>
</dbReference>
<dbReference type="GO" id="GO:0051666">
    <property type="term" value="P:actin cortical patch localization"/>
    <property type="evidence" value="ECO:0007669"/>
    <property type="project" value="InterPro"/>
</dbReference>
<evidence type="ECO:0000256" key="2">
    <source>
        <dbReference type="PROSITE-ProRule" id="PRU00192"/>
    </source>
</evidence>
<feature type="compositionally biased region" description="Pro residues" evidence="4">
    <location>
        <begin position="333"/>
        <end position="343"/>
    </location>
</feature>
<evidence type="ECO:0000256" key="1">
    <source>
        <dbReference type="ARBA" id="ARBA00022443"/>
    </source>
</evidence>